<dbReference type="InterPro" id="IPR011042">
    <property type="entry name" value="6-blade_b-propeller_TolB-like"/>
</dbReference>
<dbReference type="SUPFAM" id="SSF101898">
    <property type="entry name" value="NHL repeat"/>
    <property type="match status" value="1"/>
</dbReference>
<dbReference type="EMBL" id="JAUZQC010000013">
    <property type="protein sequence ID" value="KAK5860964.1"/>
    <property type="molecule type" value="Genomic_DNA"/>
</dbReference>
<proteinExistence type="predicted"/>
<evidence type="ECO:0000313" key="4">
    <source>
        <dbReference type="EMBL" id="KAK5860964.1"/>
    </source>
</evidence>
<evidence type="ECO:0000313" key="5">
    <source>
        <dbReference type="Proteomes" id="UP001346869"/>
    </source>
</evidence>
<accession>A0AAN7XHV2</accession>
<dbReference type="AlphaFoldDB" id="A0AAN7XHV2"/>
<reference evidence="4 5" key="2">
    <citation type="journal article" date="2023" name="Mol. Biol. Evol.">
        <title>Genomics of Secondarily Temperate Adaptation in the Only Non-Antarctic Icefish.</title>
        <authorList>
            <person name="Rivera-Colon A.G."/>
            <person name="Rayamajhi N."/>
            <person name="Minhas B.F."/>
            <person name="Madrigal G."/>
            <person name="Bilyk K.T."/>
            <person name="Yoon V."/>
            <person name="Hune M."/>
            <person name="Gregory S."/>
            <person name="Cheng C.H.C."/>
            <person name="Catchen J.M."/>
        </authorList>
    </citation>
    <scope>NUCLEOTIDE SEQUENCE [LARGE SCALE GENOMIC DNA]</scope>
    <source>
        <strain evidence="4">JMC-PN-2008</strain>
    </source>
</reference>
<protein>
    <submittedName>
        <fullName evidence="4">Uncharacterized protein</fullName>
    </submittedName>
</protein>
<dbReference type="Proteomes" id="UP001346869">
    <property type="component" value="Unassembled WGS sequence"/>
</dbReference>
<feature type="repeat" description="NHL" evidence="2">
    <location>
        <begin position="518"/>
        <end position="551"/>
    </location>
</feature>
<feature type="region of interest" description="Disordered" evidence="3">
    <location>
        <begin position="1"/>
        <end position="41"/>
    </location>
</feature>
<keyword evidence="1" id="KW-0677">Repeat</keyword>
<feature type="region of interest" description="Disordered" evidence="3">
    <location>
        <begin position="63"/>
        <end position="120"/>
    </location>
</feature>
<evidence type="ECO:0000256" key="1">
    <source>
        <dbReference type="ARBA" id="ARBA00022737"/>
    </source>
</evidence>
<sequence length="555" mass="59863">MNSNGKHYSPKNQNRSITGVSGRKPSPSSERRREHAKLNHCLSLDSQGIDSHRLLRYGNSALTPSRLTPRESLTSQSCLDLTSRGRPHSRLSQSSDEHSLGTHGDSGRAPSPTDSLDSSYTFIVSPPNDYSKNRGSLNYNCRLSKSAVDLTHKTRPMISSGTNEHSGVCGNFNSMSSSTCHPISGGPRVSDMGQTFSYPPYRSHNILHQPQKQIKVIGKQPLVARSLSMPVIDGSSQEQMRGRGGPALMEMEEEGDSSLAVFNPRGIDLISQFGKQGSGRADLTLPSGIHATPQGQLYIVDCGNARIQVTDPRGNVLQQVTSPTSDGSVRRCRNYFDIAVNGKGLIALSCAAERALLVFSRHGRLLQTFGGSGSGSARDELEAPRGVTVTRLDEFLVADIRRGSLIALKLDPKTGSRRERTVVTGFHRPYLVAACSSSGMVAVSERGNETGHVPCIKVLEPGWNTVRVLGVCAGMGPVLACPWGISIDADGNVLVADWGEQHRVLLYPAQGVGWPVVTQGLSSPRGLTLLPEGHLAVSDSMHHCIKIYQYKGTQD</sequence>
<dbReference type="GO" id="GO:0043161">
    <property type="term" value="P:proteasome-mediated ubiquitin-dependent protein catabolic process"/>
    <property type="evidence" value="ECO:0007669"/>
    <property type="project" value="TreeGrafter"/>
</dbReference>
<feature type="repeat" description="NHL" evidence="2">
    <location>
        <begin position="474"/>
        <end position="510"/>
    </location>
</feature>
<evidence type="ECO:0000256" key="3">
    <source>
        <dbReference type="SAM" id="MobiDB-lite"/>
    </source>
</evidence>
<dbReference type="GO" id="GO:0000209">
    <property type="term" value="P:protein polyubiquitination"/>
    <property type="evidence" value="ECO:0007669"/>
    <property type="project" value="TreeGrafter"/>
</dbReference>
<organism evidence="4 5">
    <name type="scientific">Eleginops maclovinus</name>
    <name type="common">Patagonian blennie</name>
    <name type="synonym">Eleginus maclovinus</name>
    <dbReference type="NCBI Taxonomy" id="56733"/>
    <lineage>
        <taxon>Eukaryota</taxon>
        <taxon>Metazoa</taxon>
        <taxon>Chordata</taxon>
        <taxon>Craniata</taxon>
        <taxon>Vertebrata</taxon>
        <taxon>Euteleostomi</taxon>
        <taxon>Actinopterygii</taxon>
        <taxon>Neopterygii</taxon>
        <taxon>Teleostei</taxon>
        <taxon>Neoteleostei</taxon>
        <taxon>Acanthomorphata</taxon>
        <taxon>Eupercaria</taxon>
        <taxon>Perciformes</taxon>
        <taxon>Notothenioidei</taxon>
        <taxon>Eleginopidae</taxon>
        <taxon>Eleginops</taxon>
    </lineage>
</organism>
<dbReference type="CDD" id="cd14961">
    <property type="entry name" value="NHL_TRIM32_like"/>
    <property type="match status" value="1"/>
</dbReference>
<feature type="repeat" description="NHL" evidence="2">
    <location>
        <begin position="270"/>
        <end position="313"/>
    </location>
</feature>
<dbReference type="InterPro" id="IPR001258">
    <property type="entry name" value="NHL_repeat"/>
</dbReference>
<dbReference type="GO" id="GO:0061630">
    <property type="term" value="F:ubiquitin protein ligase activity"/>
    <property type="evidence" value="ECO:0007669"/>
    <property type="project" value="TreeGrafter"/>
</dbReference>
<feature type="compositionally biased region" description="Polar residues" evidence="3">
    <location>
        <begin position="1"/>
        <end position="19"/>
    </location>
</feature>
<dbReference type="InterPro" id="IPR050952">
    <property type="entry name" value="TRIM-NHL_E3_ligases"/>
</dbReference>
<dbReference type="Gene3D" id="2.120.10.30">
    <property type="entry name" value="TolB, C-terminal domain"/>
    <property type="match status" value="1"/>
</dbReference>
<keyword evidence="5" id="KW-1185">Reference proteome</keyword>
<comment type="caution">
    <text evidence="4">The sequence shown here is derived from an EMBL/GenBank/DDBJ whole genome shotgun (WGS) entry which is preliminary data.</text>
</comment>
<dbReference type="Pfam" id="PF01436">
    <property type="entry name" value="NHL"/>
    <property type="match status" value="3"/>
</dbReference>
<dbReference type="PROSITE" id="PS51125">
    <property type="entry name" value="NHL"/>
    <property type="match status" value="3"/>
</dbReference>
<feature type="compositionally biased region" description="Polar residues" evidence="3">
    <location>
        <begin position="63"/>
        <end position="80"/>
    </location>
</feature>
<reference evidence="4 5" key="1">
    <citation type="journal article" date="2023" name="Genes (Basel)">
        <title>Chromosome-Level Genome Assembly and Circadian Gene Repertoire of the Patagonia Blennie Eleginops maclovinus-The Closest Ancestral Proxy of Antarctic Cryonotothenioids.</title>
        <authorList>
            <person name="Cheng C.C."/>
            <person name="Rivera-Colon A.G."/>
            <person name="Minhas B.F."/>
            <person name="Wilson L."/>
            <person name="Rayamajhi N."/>
            <person name="Vargas-Chacoff L."/>
            <person name="Catchen J.M."/>
        </authorList>
    </citation>
    <scope>NUCLEOTIDE SEQUENCE [LARGE SCALE GENOMIC DNA]</scope>
    <source>
        <strain evidence="4">JMC-PN-2008</strain>
    </source>
</reference>
<gene>
    <name evidence="4" type="ORF">PBY51_022398</name>
</gene>
<name>A0AAN7XHV2_ELEMC</name>
<dbReference type="PANTHER" id="PTHR24104:SF53">
    <property type="match status" value="1"/>
</dbReference>
<dbReference type="PANTHER" id="PTHR24104">
    <property type="entry name" value="E3 UBIQUITIN-PROTEIN LIGASE NHLRC1-RELATED"/>
    <property type="match status" value="1"/>
</dbReference>
<evidence type="ECO:0000256" key="2">
    <source>
        <dbReference type="PROSITE-ProRule" id="PRU00504"/>
    </source>
</evidence>